<dbReference type="EMBL" id="LT670844">
    <property type="protein sequence ID" value="SHK39343.1"/>
    <property type="molecule type" value="Genomic_DNA"/>
</dbReference>
<dbReference type="Proteomes" id="UP000189935">
    <property type="component" value="Chromosome I"/>
</dbReference>
<organism evidence="1 2">
    <name type="scientific">Bradyrhizobium lablabi</name>
    <dbReference type="NCBI Taxonomy" id="722472"/>
    <lineage>
        <taxon>Bacteria</taxon>
        <taxon>Pseudomonadati</taxon>
        <taxon>Pseudomonadota</taxon>
        <taxon>Alphaproteobacteria</taxon>
        <taxon>Hyphomicrobiales</taxon>
        <taxon>Nitrobacteraceae</taxon>
        <taxon>Bradyrhizobium</taxon>
    </lineage>
</organism>
<reference evidence="1 2" key="1">
    <citation type="submission" date="2016-11" db="EMBL/GenBank/DDBJ databases">
        <authorList>
            <person name="Jaros S."/>
            <person name="Januszkiewicz K."/>
            <person name="Wedrychowicz H."/>
        </authorList>
    </citation>
    <scope>NUCLEOTIDE SEQUENCE [LARGE SCALE GENOMIC DNA]</scope>
    <source>
        <strain evidence="1 2">GAS499</strain>
    </source>
</reference>
<gene>
    <name evidence="1" type="ORF">SAMN05444159_3147</name>
</gene>
<proteinExistence type="predicted"/>
<protein>
    <submittedName>
        <fullName evidence="1">Uncharacterized protein</fullName>
    </submittedName>
</protein>
<dbReference type="AlphaFoldDB" id="A0A1M6S3M8"/>
<evidence type="ECO:0000313" key="2">
    <source>
        <dbReference type="Proteomes" id="UP000189935"/>
    </source>
</evidence>
<name>A0A1M6S3M8_9BRAD</name>
<evidence type="ECO:0000313" key="1">
    <source>
        <dbReference type="EMBL" id="SHK39343.1"/>
    </source>
</evidence>
<sequence>MEFNLFCRTWPVNLSFASGAKRSFIRKQPLVTDKA</sequence>
<accession>A0A1M6S3M8</accession>